<name>A0A9P0MCW8_ACAOB</name>
<comment type="caution">
    <text evidence="2">The sequence shown here is derived from an EMBL/GenBank/DDBJ whole genome shotgun (WGS) entry which is preliminary data.</text>
</comment>
<gene>
    <name evidence="1" type="ORF">ACAOBT_LOCUS14253</name>
    <name evidence="2" type="ORF">ACAOBT_LOCUS31263</name>
</gene>
<dbReference type="Proteomes" id="UP001152888">
    <property type="component" value="Unassembled WGS sequence"/>
</dbReference>
<proteinExistence type="predicted"/>
<dbReference type="EMBL" id="CAKOFQ010006902">
    <property type="protein sequence ID" value="CAH1980929.1"/>
    <property type="molecule type" value="Genomic_DNA"/>
</dbReference>
<dbReference type="AlphaFoldDB" id="A0A9P0MCW8"/>
<evidence type="ECO:0000313" key="2">
    <source>
        <dbReference type="EMBL" id="CAH2010025.1"/>
    </source>
</evidence>
<organism evidence="2 3">
    <name type="scientific">Acanthoscelides obtectus</name>
    <name type="common">Bean weevil</name>
    <name type="synonym">Bruchus obtectus</name>
    <dbReference type="NCBI Taxonomy" id="200917"/>
    <lineage>
        <taxon>Eukaryota</taxon>
        <taxon>Metazoa</taxon>
        <taxon>Ecdysozoa</taxon>
        <taxon>Arthropoda</taxon>
        <taxon>Hexapoda</taxon>
        <taxon>Insecta</taxon>
        <taxon>Pterygota</taxon>
        <taxon>Neoptera</taxon>
        <taxon>Endopterygota</taxon>
        <taxon>Coleoptera</taxon>
        <taxon>Polyphaga</taxon>
        <taxon>Cucujiformia</taxon>
        <taxon>Chrysomeloidea</taxon>
        <taxon>Chrysomelidae</taxon>
        <taxon>Bruchinae</taxon>
        <taxon>Bruchini</taxon>
        <taxon>Acanthoscelides</taxon>
    </lineage>
</organism>
<keyword evidence="3" id="KW-1185">Reference proteome</keyword>
<evidence type="ECO:0000313" key="1">
    <source>
        <dbReference type="EMBL" id="CAH1980929.1"/>
    </source>
</evidence>
<accession>A0A9P0MCW8</accession>
<reference evidence="2" key="1">
    <citation type="submission" date="2022-03" db="EMBL/GenBank/DDBJ databases">
        <authorList>
            <person name="Sayadi A."/>
        </authorList>
    </citation>
    <scope>NUCLEOTIDE SEQUENCE</scope>
</reference>
<protein>
    <submittedName>
        <fullName evidence="2">Uncharacterized protein</fullName>
    </submittedName>
</protein>
<dbReference type="EMBL" id="CAKOFQ010007938">
    <property type="protein sequence ID" value="CAH2010025.1"/>
    <property type="molecule type" value="Genomic_DNA"/>
</dbReference>
<sequence>MSKNSGLFRSPVKQTKLSQFELCKMESLSKLQEIAPDTGEIFT</sequence>
<evidence type="ECO:0000313" key="3">
    <source>
        <dbReference type="Proteomes" id="UP001152888"/>
    </source>
</evidence>